<name>A0A242M6G5_CABSO</name>
<gene>
    <name evidence="2" type="ORF">PAMC26577_37675</name>
</gene>
<dbReference type="EMBL" id="NBTZ01000160">
    <property type="protein sequence ID" value="OTP66423.1"/>
    <property type="molecule type" value="Genomic_DNA"/>
</dbReference>
<dbReference type="SUPFAM" id="SSF111283">
    <property type="entry name" value="Putative modulator of DNA gyrase, PmbA/TldD"/>
    <property type="match status" value="1"/>
</dbReference>
<feature type="domain" description="Metalloprotease TldD/E C-terminal" evidence="1">
    <location>
        <begin position="230"/>
        <end position="450"/>
    </location>
</feature>
<dbReference type="Pfam" id="PF19289">
    <property type="entry name" value="PmbA_TldD_3rd"/>
    <property type="match status" value="1"/>
</dbReference>
<comment type="caution">
    <text evidence="2">The sequence shown here is derived from an EMBL/GenBank/DDBJ whole genome shotgun (WGS) entry which is preliminary data.</text>
</comment>
<dbReference type="GO" id="GO:0008237">
    <property type="term" value="F:metallopeptidase activity"/>
    <property type="evidence" value="ECO:0007669"/>
    <property type="project" value="InterPro"/>
</dbReference>
<accession>A0A242M6G5</accession>
<evidence type="ECO:0000313" key="2">
    <source>
        <dbReference type="EMBL" id="OTP66423.1"/>
    </source>
</evidence>
<dbReference type="PANTHER" id="PTHR43666">
    <property type="entry name" value="TLDD PROTEIN"/>
    <property type="match status" value="1"/>
</dbReference>
<dbReference type="Proteomes" id="UP000195221">
    <property type="component" value="Unassembled WGS sequence"/>
</dbReference>
<proteinExistence type="predicted"/>
<dbReference type="AlphaFoldDB" id="A0A242M6G5"/>
<dbReference type="PANTHER" id="PTHR43666:SF1">
    <property type="entry name" value="CONSERVED PROTEIN"/>
    <property type="match status" value="1"/>
</dbReference>
<dbReference type="RefSeq" id="WP_075359361.1">
    <property type="nucleotide sequence ID" value="NZ_MSRG01000070.1"/>
</dbReference>
<dbReference type="InterPro" id="IPR036059">
    <property type="entry name" value="TldD/PmbA_sf"/>
</dbReference>
<protein>
    <submittedName>
        <fullName evidence="2">TldE/PmbA family protein, Beta/Gamma-proteobacterial subgroup</fullName>
    </submittedName>
</protein>
<dbReference type="InterPro" id="IPR045569">
    <property type="entry name" value="Metalloprtase-TldD/E_C"/>
</dbReference>
<reference evidence="2 3" key="1">
    <citation type="submission" date="2017-03" db="EMBL/GenBank/DDBJ databases">
        <title>Genome analysis of strain PAMC 26577.</title>
        <authorList>
            <person name="Oh H.-M."/>
            <person name="Yang J.-A."/>
        </authorList>
    </citation>
    <scope>NUCLEOTIDE SEQUENCE [LARGE SCALE GENOMIC DNA]</scope>
    <source>
        <strain evidence="2 3">PAMC 26577</strain>
    </source>
</reference>
<evidence type="ECO:0000313" key="3">
    <source>
        <dbReference type="Proteomes" id="UP000195221"/>
    </source>
</evidence>
<evidence type="ECO:0000259" key="1">
    <source>
        <dbReference type="Pfam" id="PF19289"/>
    </source>
</evidence>
<sequence>MSVRAGYEAPRKKLDWHGYFALVAGEVDRLRQGNEFVFSSLAAEQSDFIRFNGGKVRQIGSVSQGKLTLRLIDGERQAYSTLTVSCEPAADFGRLANALKTLREGLRDTPDDPHLMVDRSSWTQSIRRTGTLPNPAALARTVAEQAQGLDFVGFYAGGSLARGFASSSGSLGWYEVENFNFSWSLYGSGGRAIKNSHSGESWDDGAFAAEVEFAAARLPLLSAAPRVLAPGNYRAYLAPAAAQELLATTSWSGFSARSQASARSELYKLHAGKVAFDPRVELTEDIALGITPGFNEDGYERETVSLVRGGRSVGQLVDARSARESCLSTNGALASESPTALSMAGGDLADADVLAALDTGLYIGNLWYVNFSDRMNCRLTGMTRFATFWVEGGKLVAPVEAMRFDDSLYRLLGSELERLNSQPVLLLSDNTWGERATGGMKLPGWLLRSIALTL</sequence>
<organism evidence="2 3">
    <name type="scientific">Caballeronia sordidicola</name>
    <name type="common">Burkholderia sordidicola</name>
    <dbReference type="NCBI Taxonomy" id="196367"/>
    <lineage>
        <taxon>Bacteria</taxon>
        <taxon>Pseudomonadati</taxon>
        <taxon>Pseudomonadota</taxon>
        <taxon>Betaproteobacteria</taxon>
        <taxon>Burkholderiales</taxon>
        <taxon>Burkholderiaceae</taxon>
        <taxon>Caballeronia</taxon>
    </lineage>
</organism>
<dbReference type="GO" id="GO:0006508">
    <property type="term" value="P:proteolysis"/>
    <property type="evidence" value="ECO:0007669"/>
    <property type="project" value="InterPro"/>
</dbReference>